<evidence type="ECO:0000256" key="4">
    <source>
        <dbReference type="ARBA" id="ARBA00022692"/>
    </source>
</evidence>
<proteinExistence type="inferred from homology"/>
<keyword evidence="13" id="KW-1185">Reference proteome</keyword>
<name>A0A137P398_CONC2</name>
<sequence>MTYEWLQFLSQSLGWIYFLAWSISFYPQAILNYKRKSVQGLSIDFLSYNVYGFTCYSIYVLSFYFSSSIQEEYKSRHDGKANLVKINDVFFACHALLLSSIQLYQTFIYKRDSNQQKSQFASYVICGFNFIVFTTLIATFYGFIKALDFLYIISYIKVATSLIKYCPQAFINYKRKSTIGWSIHNILLDFTGGILSIVQLVLDAFIQQDWGGILGNPVKLFLGNTSIIFDILFITQHYVLYRHSNSEQDKGYHLARNENGYQALE</sequence>
<dbReference type="InterPro" id="IPR006603">
    <property type="entry name" value="PQ-loop_rpt"/>
</dbReference>
<dbReference type="FunFam" id="1.20.1280.290:FF:000016">
    <property type="entry name" value="Cystinosin homolog"/>
    <property type="match status" value="1"/>
</dbReference>
<dbReference type="SMART" id="SM00679">
    <property type="entry name" value="CTNS"/>
    <property type="match status" value="2"/>
</dbReference>
<dbReference type="Proteomes" id="UP000070444">
    <property type="component" value="Unassembled WGS sequence"/>
</dbReference>
<reference evidence="12 13" key="1">
    <citation type="journal article" date="2015" name="Genome Biol. Evol.">
        <title>Phylogenomic analyses indicate that early fungi evolved digesting cell walls of algal ancestors of land plants.</title>
        <authorList>
            <person name="Chang Y."/>
            <person name="Wang S."/>
            <person name="Sekimoto S."/>
            <person name="Aerts A.L."/>
            <person name="Choi C."/>
            <person name="Clum A."/>
            <person name="LaButti K.M."/>
            <person name="Lindquist E.A."/>
            <person name="Yee Ngan C."/>
            <person name="Ohm R.A."/>
            <person name="Salamov A.A."/>
            <person name="Grigoriev I.V."/>
            <person name="Spatafora J.W."/>
            <person name="Berbee M.L."/>
        </authorList>
    </citation>
    <scope>NUCLEOTIDE SEQUENCE [LARGE SCALE GENOMIC DNA]</scope>
    <source>
        <strain evidence="12 13">NRRL 28638</strain>
    </source>
</reference>
<dbReference type="STRING" id="796925.A0A137P398"/>
<dbReference type="GO" id="GO:0015293">
    <property type="term" value="F:symporter activity"/>
    <property type="evidence" value="ECO:0007669"/>
    <property type="project" value="UniProtKB-KW"/>
</dbReference>
<evidence type="ECO:0000256" key="9">
    <source>
        <dbReference type="ARBA" id="ARBA00023228"/>
    </source>
</evidence>
<dbReference type="NCBIfam" id="TIGR00951">
    <property type="entry name" value="2A43"/>
    <property type="match status" value="1"/>
</dbReference>
<evidence type="ECO:0000256" key="1">
    <source>
        <dbReference type="ARBA" id="ARBA00004155"/>
    </source>
</evidence>
<feature type="transmembrane region" description="Helical" evidence="11">
    <location>
        <begin position="45"/>
        <end position="69"/>
    </location>
</feature>
<protein>
    <submittedName>
        <fullName evidence="12">Lysosomal cystine transporter</fullName>
    </submittedName>
</protein>
<organism evidence="12 13">
    <name type="scientific">Conidiobolus coronatus (strain ATCC 28846 / CBS 209.66 / NRRL 28638)</name>
    <name type="common">Delacroixia coronata</name>
    <dbReference type="NCBI Taxonomy" id="796925"/>
    <lineage>
        <taxon>Eukaryota</taxon>
        <taxon>Fungi</taxon>
        <taxon>Fungi incertae sedis</taxon>
        <taxon>Zoopagomycota</taxon>
        <taxon>Entomophthoromycotina</taxon>
        <taxon>Entomophthoromycetes</taxon>
        <taxon>Entomophthorales</taxon>
        <taxon>Ancylistaceae</taxon>
        <taxon>Conidiobolus</taxon>
    </lineage>
</organism>
<dbReference type="PANTHER" id="PTHR13131:SF5">
    <property type="entry name" value="CYSTINOSIN"/>
    <property type="match status" value="1"/>
</dbReference>
<feature type="transmembrane region" description="Helical" evidence="11">
    <location>
        <begin position="120"/>
        <end position="143"/>
    </location>
</feature>
<keyword evidence="7 11" id="KW-1133">Transmembrane helix</keyword>
<accession>A0A137P398</accession>
<gene>
    <name evidence="12" type="ORF">CONCODRAFT_79287</name>
</gene>
<evidence type="ECO:0000256" key="3">
    <source>
        <dbReference type="ARBA" id="ARBA00022448"/>
    </source>
</evidence>
<keyword evidence="9" id="KW-0458">Lysosome</keyword>
<dbReference type="Pfam" id="PF04193">
    <property type="entry name" value="PQ-loop"/>
    <property type="match status" value="2"/>
</dbReference>
<dbReference type="InterPro" id="IPR005282">
    <property type="entry name" value="LC_transporter"/>
</dbReference>
<feature type="transmembrane region" description="Helical" evidence="11">
    <location>
        <begin position="89"/>
        <end position="108"/>
    </location>
</feature>
<dbReference type="AlphaFoldDB" id="A0A137P398"/>
<keyword evidence="5" id="KW-0677">Repeat</keyword>
<dbReference type="PANTHER" id="PTHR13131">
    <property type="entry name" value="CYSTINOSIN"/>
    <property type="match status" value="1"/>
</dbReference>
<evidence type="ECO:0000256" key="10">
    <source>
        <dbReference type="ARBA" id="ARBA00048473"/>
    </source>
</evidence>
<feature type="transmembrane region" description="Helical" evidence="11">
    <location>
        <begin position="149"/>
        <end position="166"/>
    </location>
</feature>
<feature type="transmembrane region" description="Helical" evidence="11">
    <location>
        <begin position="12"/>
        <end position="33"/>
    </location>
</feature>
<dbReference type="GO" id="GO:0015184">
    <property type="term" value="F:L-cystine transmembrane transporter activity"/>
    <property type="evidence" value="ECO:0007669"/>
    <property type="project" value="TreeGrafter"/>
</dbReference>
<dbReference type="EMBL" id="KQ964532">
    <property type="protein sequence ID" value="KXN69505.1"/>
    <property type="molecule type" value="Genomic_DNA"/>
</dbReference>
<dbReference type="Gene3D" id="1.20.1280.290">
    <property type="match status" value="2"/>
</dbReference>
<evidence type="ECO:0000256" key="2">
    <source>
        <dbReference type="ARBA" id="ARBA00006855"/>
    </source>
</evidence>
<comment type="catalytic activity">
    <reaction evidence="10">
        <text>L-cystine(out) + H(+)(out) = L-cystine(in) + H(+)(in)</text>
        <dbReference type="Rhea" id="RHEA:66172"/>
        <dbReference type="ChEBI" id="CHEBI:15378"/>
        <dbReference type="ChEBI" id="CHEBI:35491"/>
    </reaction>
    <physiologicalReaction direction="left-to-right" evidence="10">
        <dbReference type="Rhea" id="RHEA:66173"/>
    </physiologicalReaction>
</comment>
<evidence type="ECO:0000256" key="8">
    <source>
        <dbReference type="ARBA" id="ARBA00023136"/>
    </source>
</evidence>
<evidence type="ECO:0000256" key="6">
    <source>
        <dbReference type="ARBA" id="ARBA00022847"/>
    </source>
</evidence>
<evidence type="ECO:0000256" key="7">
    <source>
        <dbReference type="ARBA" id="ARBA00022989"/>
    </source>
</evidence>
<keyword evidence="8 11" id="KW-0472">Membrane</keyword>
<dbReference type="GO" id="GO:0000324">
    <property type="term" value="C:fungal-type vacuole"/>
    <property type="evidence" value="ECO:0007669"/>
    <property type="project" value="TreeGrafter"/>
</dbReference>
<keyword evidence="3" id="KW-0813">Transport</keyword>
<comment type="subcellular location">
    <subcellularLocation>
        <location evidence="1">Lysosome membrane</location>
        <topology evidence="1">Multi-pass membrane protein</topology>
    </subcellularLocation>
</comment>
<keyword evidence="6" id="KW-0769">Symport</keyword>
<feature type="transmembrane region" description="Helical" evidence="11">
    <location>
        <begin position="218"/>
        <end position="240"/>
    </location>
</feature>
<evidence type="ECO:0000313" key="12">
    <source>
        <dbReference type="EMBL" id="KXN69505.1"/>
    </source>
</evidence>
<evidence type="ECO:0000313" key="13">
    <source>
        <dbReference type="Proteomes" id="UP000070444"/>
    </source>
</evidence>
<evidence type="ECO:0000256" key="5">
    <source>
        <dbReference type="ARBA" id="ARBA00022737"/>
    </source>
</evidence>
<evidence type="ECO:0000256" key="11">
    <source>
        <dbReference type="SAM" id="Phobius"/>
    </source>
</evidence>
<comment type="similarity">
    <text evidence="2">Belongs to the cystinosin family.</text>
</comment>
<dbReference type="GO" id="GO:0005774">
    <property type="term" value="C:vacuolar membrane"/>
    <property type="evidence" value="ECO:0007669"/>
    <property type="project" value="TreeGrafter"/>
</dbReference>
<feature type="transmembrane region" description="Helical" evidence="11">
    <location>
        <begin position="186"/>
        <end position="206"/>
    </location>
</feature>
<keyword evidence="4 11" id="KW-0812">Transmembrane</keyword>
<dbReference type="OMA" id="WIDVIYT"/>
<dbReference type="OrthoDB" id="75720at2759"/>